<feature type="compositionally biased region" description="Basic and acidic residues" evidence="1">
    <location>
        <begin position="97"/>
        <end position="107"/>
    </location>
</feature>
<feature type="region of interest" description="Disordered" evidence="1">
    <location>
        <begin position="58"/>
        <end position="107"/>
    </location>
</feature>
<evidence type="ECO:0000256" key="1">
    <source>
        <dbReference type="SAM" id="MobiDB-lite"/>
    </source>
</evidence>
<proteinExistence type="predicted"/>
<dbReference type="AlphaFoldDB" id="A0A679BBC0"/>
<reference evidence="2" key="1">
    <citation type="submission" date="2009-05" db="EMBL/GenBank/DDBJ databases">
        <title>Oryza sativa Indica Group genomic DNA, chromosome 11, BAC clone:K0102F02, cultivar:Kasalath.</title>
        <authorList>
            <person name="Matsumoto T."/>
            <person name="Wu J."/>
            <person name="Kanamori H."/>
        </authorList>
    </citation>
    <scope>NUCLEOTIDE SEQUENCE</scope>
</reference>
<dbReference type="EMBL" id="AP011478">
    <property type="protein sequence ID" value="BBD82312.1"/>
    <property type="molecule type" value="Genomic_DNA"/>
</dbReference>
<sequence length="129" mass="13341">MGEIMVLRRARGAEAEGAGRPAAARRVVPRRGAAALPLAPGEAARAVAAAGDAAVRPRGAALHPGEPQAATRHAGGCPHAAPQGEGHAAAARPVSIHRGEGELDPRRRDEQLIDGLFIIGREQFVVFMN</sequence>
<name>A0A679BBC0_ORYSI</name>
<protein>
    <submittedName>
        <fullName evidence="2">Uncharacterized protein</fullName>
    </submittedName>
</protein>
<organism evidence="2">
    <name type="scientific">Oryza sativa subsp. indica</name>
    <name type="common">Rice</name>
    <dbReference type="NCBI Taxonomy" id="39946"/>
    <lineage>
        <taxon>Eukaryota</taxon>
        <taxon>Viridiplantae</taxon>
        <taxon>Streptophyta</taxon>
        <taxon>Embryophyta</taxon>
        <taxon>Tracheophyta</taxon>
        <taxon>Spermatophyta</taxon>
        <taxon>Magnoliopsida</taxon>
        <taxon>Liliopsida</taxon>
        <taxon>Poales</taxon>
        <taxon>Poaceae</taxon>
        <taxon>BOP clade</taxon>
        <taxon>Oryzoideae</taxon>
        <taxon>Oryzeae</taxon>
        <taxon>Oryzinae</taxon>
        <taxon>Oryza</taxon>
        <taxon>Oryza sativa</taxon>
    </lineage>
</organism>
<accession>A0A679BBC0</accession>
<feature type="compositionally biased region" description="Low complexity" evidence="1">
    <location>
        <begin position="78"/>
        <end position="91"/>
    </location>
</feature>
<gene>
    <name evidence="2" type="primary">K0102F02.11</name>
</gene>
<evidence type="ECO:0000313" key="2">
    <source>
        <dbReference type="EMBL" id="BBD82312.1"/>
    </source>
</evidence>